<dbReference type="AlphaFoldDB" id="A0A942SWN5"/>
<name>A0A942SWN5_9BACI</name>
<evidence type="ECO:0000313" key="2">
    <source>
        <dbReference type="EMBL" id="MCH6265289.1"/>
    </source>
</evidence>
<dbReference type="Gene3D" id="3.30.1490.20">
    <property type="entry name" value="ATP-grasp fold, A domain"/>
    <property type="match status" value="1"/>
</dbReference>
<dbReference type="SUPFAM" id="SSF56059">
    <property type="entry name" value="Glutathione synthetase ATP-binding domain-like"/>
    <property type="match status" value="1"/>
</dbReference>
<dbReference type="EMBL" id="JAGYPE010000001">
    <property type="protein sequence ID" value="MBS4181217.1"/>
    <property type="molecule type" value="Genomic_DNA"/>
</dbReference>
<dbReference type="GO" id="GO:0005524">
    <property type="term" value="F:ATP binding"/>
    <property type="evidence" value="ECO:0007669"/>
    <property type="project" value="InterPro"/>
</dbReference>
<dbReference type="InterPro" id="IPR013815">
    <property type="entry name" value="ATP_grasp_subdomain_1"/>
</dbReference>
<comment type="caution">
    <text evidence="1">The sequence shown here is derived from an EMBL/GenBank/DDBJ whole genome shotgun (WGS) entry which is preliminary data.</text>
</comment>
<protein>
    <submittedName>
        <fullName evidence="1">YheC/YheD family protein</fullName>
    </submittedName>
</protein>
<proteinExistence type="predicted"/>
<evidence type="ECO:0000313" key="1">
    <source>
        <dbReference type="EMBL" id="MBS4181217.1"/>
    </source>
</evidence>
<dbReference type="Proteomes" id="UP000677265">
    <property type="component" value="Unassembled WGS sequence"/>
</dbReference>
<keyword evidence="3" id="KW-1185">Reference proteome</keyword>
<evidence type="ECO:0000313" key="3">
    <source>
        <dbReference type="Proteomes" id="UP000677265"/>
    </source>
</evidence>
<gene>
    <name evidence="2" type="ORF">KHB02_007070</name>
    <name evidence="1" type="ORF">KHB02_07360</name>
</gene>
<dbReference type="RefSeq" id="WP_213141085.1">
    <property type="nucleotide sequence ID" value="NZ_JAGYPE020000008.1"/>
</dbReference>
<dbReference type="InterPro" id="IPR026838">
    <property type="entry name" value="YheC/D"/>
</dbReference>
<sequence>MITFGIMSLNLETEAPYITEMAEHAKDLGIEAFRFVPTNINPNTLQVQGKKFDAEQKNWVNAEFPIPRILYDRCFYGEDDQSKQCLPIVSWLKSRKDINFLGYGLPNKLDLYQALKDTKLSAYLPPTKQVIDTVGILKELNSGKKIVIKPINGSQGYGIYSLKKNDKSIHVKTEKQKQIISRIFPNEGKFSHWLKSLLARHQYLMQPYLELTNSELQPFDIRILLQKNEHGNWGEIGRGVRIGTSGGILSNLSAGGMATAFSEWSASLPAARREFIQQELTSILTELPHLLERSFLPLFEIGVDIGIAKNGSIWILDMNSKPGRKVILQTRPNLKEKLYCAPLLYAKYLSESKDQERKNIYEKTLSH</sequence>
<dbReference type="Pfam" id="PF14398">
    <property type="entry name" value="ATPgrasp_YheCD"/>
    <property type="match status" value="1"/>
</dbReference>
<accession>A0A942SWN5</accession>
<reference evidence="1" key="1">
    <citation type="submission" date="2021-05" db="EMBL/GenBank/DDBJ databases">
        <title>Novel Bacillus species.</title>
        <authorList>
            <person name="Liu G."/>
        </authorList>
    </citation>
    <scope>NUCLEOTIDE SEQUENCE</scope>
    <source>
        <strain evidence="1 3">FJAT-50051</strain>
    </source>
</reference>
<organism evidence="1">
    <name type="scientific">Neobacillus citreus</name>
    <dbReference type="NCBI Taxonomy" id="2833578"/>
    <lineage>
        <taxon>Bacteria</taxon>
        <taxon>Bacillati</taxon>
        <taxon>Bacillota</taxon>
        <taxon>Bacilli</taxon>
        <taxon>Bacillales</taxon>
        <taxon>Bacillaceae</taxon>
        <taxon>Neobacillus</taxon>
    </lineage>
</organism>
<dbReference type="EMBL" id="JAGYPE020000008">
    <property type="protein sequence ID" value="MCH6265289.1"/>
    <property type="molecule type" value="Genomic_DNA"/>
</dbReference>